<protein>
    <submittedName>
        <fullName evidence="1">Uncharacterized protein</fullName>
    </submittedName>
</protein>
<proteinExistence type="predicted"/>
<dbReference type="PROSITE" id="PS50878">
    <property type="entry name" value="RT_POL"/>
    <property type="match status" value="1"/>
</dbReference>
<evidence type="ECO:0000313" key="2">
    <source>
        <dbReference type="Proteomes" id="UP001152795"/>
    </source>
</evidence>
<reference evidence="1" key="1">
    <citation type="submission" date="2020-04" db="EMBL/GenBank/DDBJ databases">
        <authorList>
            <person name="Alioto T."/>
            <person name="Alioto T."/>
            <person name="Gomez Garrido J."/>
        </authorList>
    </citation>
    <scope>NUCLEOTIDE SEQUENCE</scope>
    <source>
        <strain evidence="1">A484AB</strain>
    </source>
</reference>
<evidence type="ECO:0000313" key="1">
    <source>
        <dbReference type="EMBL" id="CAB3994264.1"/>
    </source>
</evidence>
<dbReference type="AlphaFoldDB" id="A0A6S7GLA9"/>
<sequence>MDKGLLNGIIFLDLKNAFDCVDHAILIEKFKKFGCVGNTLNWFKSYFTNRKQIVNQTTSKCRTVSCGVPQGSNLGPILFLLYVHDLSNCLKSTTASMFADGTNLTASSSTSTELYNKLNNDLENIHQWLLANKLTLNTSKTEYMIVGSRQRLGKIDDEAEDNKIKKFQKQKL</sequence>
<accession>A0A6S7GLA9</accession>
<dbReference type="Proteomes" id="UP001152795">
    <property type="component" value="Unassembled WGS sequence"/>
</dbReference>
<name>A0A6S7GLA9_PARCT</name>
<dbReference type="InterPro" id="IPR043502">
    <property type="entry name" value="DNA/RNA_pol_sf"/>
</dbReference>
<organism evidence="1 2">
    <name type="scientific">Paramuricea clavata</name>
    <name type="common">Red gorgonian</name>
    <name type="synonym">Violescent sea-whip</name>
    <dbReference type="NCBI Taxonomy" id="317549"/>
    <lineage>
        <taxon>Eukaryota</taxon>
        <taxon>Metazoa</taxon>
        <taxon>Cnidaria</taxon>
        <taxon>Anthozoa</taxon>
        <taxon>Octocorallia</taxon>
        <taxon>Malacalcyonacea</taxon>
        <taxon>Plexauridae</taxon>
        <taxon>Paramuricea</taxon>
    </lineage>
</organism>
<dbReference type="EMBL" id="CACRXK020002428">
    <property type="protein sequence ID" value="CAB3994264.1"/>
    <property type="molecule type" value="Genomic_DNA"/>
</dbReference>
<dbReference type="Pfam" id="PF00078">
    <property type="entry name" value="RVT_1"/>
    <property type="match status" value="1"/>
</dbReference>
<gene>
    <name evidence="1" type="ORF">PACLA_8A065501</name>
</gene>
<comment type="caution">
    <text evidence="1">The sequence shown here is derived from an EMBL/GenBank/DDBJ whole genome shotgun (WGS) entry which is preliminary data.</text>
</comment>
<dbReference type="SUPFAM" id="SSF56672">
    <property type="entry name" value="DNA/RNA polymerases"/>
    <property type="match status" value="1"/>
</dbReference>
<keyword evidence="2" id="KW-1185">Reference proteome</keyword>
<dbReference type="PANTHER" id="PTHR33332">
    <property type="entry name" value="REVERSE TRANSCRIPTASE DOMAIN-CONTAINING PROTEIN"/>
    <property type="match status" value="1"/>
</dbReference>
<dbReference type="InterPro" id="IPR000477">
    <property type="entry name" value="RT_dom"/>
</dbReference>
<dbReference type="OrthoDB" id="10062389at2759"/>